<comment type="caution">
    <text evidence="6">The sequence shown here is derived from an EMBL/GenBank/DDBJ whole genome shotgun (WGS) entry which is preliminary data.</text>
</comment>
<keyword evidence="3" id="KW-0378">Hydrolase</keyword>
<evidence type="ECO:0000313" key="6">
    <source>
        <dbReference type="EMBL" id="MST55172.1"/>
    </source>
</evidence>
<dbReference type="Pfam" id="PF02633">
    <property type="entry name" value="Creatininase"/>
    <property type="match status" value="1"/>
</dbReference>
<dbReference type="RefSeq" id="WP_154528277.1">
    <property type="nucleotide sequence ID" value="NZ_VUNH01000003.1"/>
</dbReference>
<gene>
    <name evidence="6" type="ORF">FYJ74_03835</name>
</gene>
<dbReference type="GO" id="GO:0009231">
    <property type="term" value="P:riboflavin biosynthetic process"/>
    <property type="evidence" value="ECO:0007669"/>
    <property type="project" value="TreeGrafter"/>
</dbReference>
<sequence>MYLASMTWYEFREAASDDLLALVPLGSTEQHGSIGPLGTDFTIPEEMARRLEARSPDRLVVLPAMPYGVCPYHTEFSGTIDIGTAALQSVMTSVAEHLMNAGVRRFAFLNGHGGNDPALEAACLRIYERGGLGAILDWWTIARELDPRWGGGHGGGQEAAVMMALRPDWVRKEKNFVPEEIRSLTPELKSTYGNAITFRGATVKIIRSTAAFTKTGTFGGDDDGCAKANPEWGRQIFEGTVRYLSDFVEEFLKAPLPAAKC</sequence>
<evidence type="ECO:0000256" key="4">
    <source>
        <dbReference type="ARBA" id="ARBA00022833"/>
    </source>
</evidence>
<dbReference type="AlphaFoldDB" id="A0A6L5YCA9"/>
<dbReference type="InterPro" id="IPR003785">
    <property type="entry name" value="Creatininase/forma_Hydrolase"/>
</dbReference>
<comment type="cofactor">
    <cofactor evidence="1">
        <name>Zn(2+)</name>
        <dbReference type="ChEBI" id="CHEBI:29105"/>
    </cofactor>
</comment>
<dbReference type="EMBL" id="VUNH01000003">
    <property type="protein sequence ID" value="MST55172.1"/>
    <property type="molecule type" value="Genomic_DNA"/>
</dbReference>
<accession>A0A6L5YCA9</accession>
<reference evidence="6 7" key="1">
    <citation type="submission" date="2019-08" db="EMBL/GenBank/DDBJ databases">
        <title>In-depth cultivation of the pig gut microbiome towards novel bacterial diversity and tailored functional studies.</title>
        <authorList>
            <person name="Wylensek D."/>
            <person name="Hitch T.C.A."/>
            <person name="Clavel T."/>
        </authorList>
    </citation>
    <scope>NUCLEOTIDE SEQUENCE [LARGE SCALE GENOMIC DNA]</scope>
    <source>
        <strain evidence="6 7">SM-530-WT-4B</strain>
    </source>
</reference>
<dbReference type="Proteomes" id="UP000473699">
    <property type="component" value="Unassembled WGS sequence"/>
</dbReference>
<proteinExistence type="inferred from homology"/>
<evidence type="ECO:0000256" key="2">
    <source>
        <dbReference type="ARBA" id="ARBA00022723"/>
    </source>
</evidence>
<dbReference type="GO" id="GO:0016811">
    <property type="term" value="F:hydrolase activity, acting on carbon-nitrogen (but not peptide) bonds, in linear amides"/>
    <property type="evidence" value="ECO:0007669"/>
    <property type="project" value="TreeGrafter"/>
</dbReference>
<dbReference type="InterPro" id="IPR024087">
    <property type="entry name" value="Creatininase-like_sf"/>
</dbReference>
<evidence type="ECO:0000256" key="3">
    <source>
        <dbReference type="ARBA" id="ARBA00022801"/>
    </source>
</evidence>
<keyword evidence="4" id="KW-0862">Zinc</keyword>
<organism evidence="6 7">
    <name type="scientific">Pyramidobacter porci</name>
    <dbReference type="NCBI Taxonomy" id="2605789"/>
    <lineage>
        <taxon>Bacteria</taxon>
        <taxon>Thermotogati</taxon>
        <taxon>Synergistota</taxon>
        <taxon>Synergistia</taxon>
        <taxon>Synergistales</taxon>
        <taxon>Dethiosulfovibrionaceae</taxon>
        <taxon>Pyramidobacter</taxon>
    </lineage>
</organism>
<dbReference type="Gene3D" id="3.40.50.10310">
    <property type="entry name" value="Creatininase"/>
    <property type="match status" value="1"/>
</dbReference>
<dbReference type="GO" id="GO:0046872">
    <property type="term" value="F:metal ion binding"/>
    <property type="evidence" value="ECO:0007669"/>
    <property type="project" value="UniProtKB-KW"/>
</dbReference>
<dbReference type="PANTHER" id="PTHR35005">
    <property type="entry name" value="3-DEHYDRO-SCYLLO-INOSOSE HYDROLASE"/>
    <property type="match status" value="1"/>
</dbReference>
<keyword evidence="2" id="KW-0479">Metal-binding</keyword>
<evidence type="ECO:0000256" key="5">
    <source>
        <dbReference type="ARBA" id="ARBA00024029"/>
    </source>
</evidence>
<keyword evidence="7" id="KW-1185">Reference proteome</keyword>
<dbReference type="PANTHER" id="PTHR35005:SF1">
    <property type="entry name" value="2-AMINO-5-FORMYLAMINO-6-RIBOSYLAMINOPYRIMIDIN-4(3H)-ONE 5'-MONOPHOSPHATE DEFORMYLASE"/>
    <property type="match status" value="1"/>
</dbReference>
<evidence type="ECO:0000313" key="7">
    <source>
        <dbReference type="Proteomes" id="UP000473699"/>
    </source>
</evidence>
<name>A0A6L5YCA9_9BACT</name>
<evidence type="ECO:0000256" key="1">
    <source>
        <dbReference type="ARBA" id="ARBA00001947"/>
    </source>
</evidence>
<protein>
    <submittedName>
        <fullName evidence="6">Creatininase family protein</fullName>
    </submittedName>
</protein>
<dbReference type="SUPFAM" id="SSF102215">
    <property type="entry name" value="Creatininase"/>
    <property type="match status" value="1"/>
</dbReference>
<comment type="similarity">
    <text evidence="5">Belongs to the creatininase superfamily.</text>
</comment>